<organism evidence="1">
    <name type="scientific">Solanum chilense</name>
    <name type="common">Tomato</name>
    <name type="synonym">Lycopersicon chilense</name>
    <dbReference type="NCBI Taxonomy" id="4083"/>
    <lineage>
        <taxon>Eukaryota</taxon>
        <taxon>Viridiplantae</taxon>
        <taxon>Streptophyta</taxon>
        <taxon>Embryophyta</taxon>
        <taxon>Tracheophyta</taxon>
        <taxon>Spermatophyta</taxon>
        <taxon>Magnoliopsida</taxon>
        <taxon>eudicotyledons</taxon>
        <taxon>Gunneridae</taxon>
        <taxon>Pentapetalae</taxon>
        <taxon>asterids</taxon>
        <taxon>lamiids</taxon>
        <taxon>Solanales</taxon>
        <taxon>Solanaceae</taxon>
        <taxon>Solanoideae</taxon>
        <taxon>Solaneae</taxon>
        <taxon>Solanum</taxon>
        <taxon>Solanum subgen. Lycopersicon</taxon>
    </lineage>
</organism>
<protein>
    <submittedName>
        <fullName evidence="1">Uncharacterized protein</fullName>
    </submittedName>
</protein>
<sequence length="84" mass="9896">MTTQGKKTNQANMRSKRMAPLETYIKKKVKCRFCRKKGHITQDYVKFQQWLLRKDLRNIRKSVGAERSIYSGNKMQSHMEATGT</sequence>
<comment type="caution">
    <text evidence="1">The sequence shown here is derived from an EMBL/GenBank/DDBJ whole genome shotgun (WGS) entry which is preliminary data.</text>
</comment>
<dbReference type="AlphaFoldDB" id="A0A6N2BYU8"/>
<accession>A0A6N2BYU8</accession>
<gene>
    <name evidence="1" type="ORF">EJD97_002394</name>
</gene>
<reference evidence="1" key="1">
    <citation type="submission" date="2019-05" db="EMBL/GenBank/DDBJ databases">
        <title>The de novo reference genome and transcriptome assemblies of the wild tomato species Solanum chilense.</title>
        <authorList>
            <person name="Stam R."/>
            <person name="Nosenko T."/>
            <person name="Hoerger A.C."/>
            <person name="Stephan W."/>
            <person name="Seidel M.A."/>
            <person name="Kuhn J.M.M."/>
            <person name="Haberer G."/>
            <person name="Tellier A."/>
        </authorList>
    </citation>
    <scope>NUCLEOTIDE SEQUENCE</scope>
    <source>
        <tissue evidence="1">Mature leaves</tissue>
    </source>
</reference>
<proteinExistence type="predicted"/>
<evidence type="ECO:0000313" key="1">
    <source>
        <dbReference type="EMBL" id="TMW99527.1"/>
    </source>
</evidence>
<name>A0A6N2BYU8_SOLCI</name>
<dbReference type="EMBL" id="RXGB01001277">
    <property type="protein sequence ID" value="TMW99527.1"/>
    <property type="molecule type" value="Genomic_DNA"/>
</dbReference>